<dbReference type="AlphaFoldDB" id="A0A557SRF6"/>
<sequence length="45" mass="5291">MQIKILSTSAGAYTPVDEEEELWMDLLYYKDRNHGDDFVAKNVKR</sequence>
<comment type="caution">
    <text evidence="1">The sequence shown here is derived from an EMBL/GenBank/DDBJ whole genome shotgun (WGS) entry which is preliminary data.</text>
</comment>
<evidence type="ECO:0000313" key="1">
    <source>
        <dbReference type="EMBL" id="TVP39187.1"/>
    </source>
</evidence>
<organism evidence="1 2">
    <name type="scientific">Candidatus Nitrosocosmicus arcticus</name>
    <dbReference type="NCBI Taxonomy" id="2035267"/>
    <lineage>
        <taxon>Archaea</taxon>
        <taxon>Nitrososphaerota</taxon>
        <taxon>Nitrososphaeria</taxon>
        <taxon>Nitrososphaerales</taxon>
        <taxon>Nitrososphaeraceae</taxon>
        <taxon>Candidatus Nitrosocosmicus</taxon>
    </lineage>
</organism>
<dbReference type="RefSeq" id="WP_186434322.1">
    <property type="nucleotide sequence ID" value="NZ_ML675593.1"/>
</dbReference>
<dbReference type="Proteomes" id="UP000315289">
    <property type="component" value="Unassembled WGS sequence"/>
</dbReference>
<protein>
    <submittedName>
        <fullName evidence="1">Uncharacterized protein</fullName>
    </submittedName>
</protein>
<proteinExistence type="predicted"/>
<dbReference type="EMBL" id="VOAH01000019">
    <property type="protein sequence ID" value="TVP39187.1"/>
    <property type="molecule type" value="Genomic_DNA"/>
</dbReference>
<evidence type="ECO:0000313" key="2">
    <source>
        <dbReference type="Proteomes" id="UP000315289"/>
    </source>
</evidence>
<gene>
    <name evidence="1" type="ORF">NARC_190023</name>
</gene>
<keyword evidence="2" id="KW-1185">Reference proteome</keyword>
<accession>A0A557SRF6</accession>
<name>A0A557SRF6_9ARCH</name>
<reference evidence="1 2" key="1">
    <citation type="journal article" date="2019" name="Front. Microbiol.">
        <title>Ammonia Oxidation by the Arctic Terrestrial Thaumarchaeote Candidatus Nitrosocosmicus arcticus Is Stimulated by Increasing Temperatures.</title>
        <authorList>
            <person name="Alves R.J.E."/>
            <person name="Kerou M."/>
            <person name="Zappe A."/>
            <person name="Bittner R."/>
            <person name="Abby S.S."/>
            <person name="Schmidt H.A."/>
            <person name="Pfeifer K."/>
            <person name="Schleper C."/>
        </authorList>
    </citation>
    <scope>NUCLEOTIDE SEQUENCE [LARGE SCALE GENOMIC DNA]</scope>
    <source>
        <strain evidence="1 2">Kfb</strain>
    </source>
</reference>